<dbReference type="InterPro" id="IPR010280">
    <property type="entry name" value="U5_MeTrfase_fam"/>
</dbReference>
<evidence type="ECO:0000256" key="13">
    <source>
        <dbReference type="PROSITE-ProRule" id="PRU10015"/>
    </source>
</evidence>
<dbReference type="Pfam" id="PF05958">
    <property type="entry name" value="tRNA_U5-meth_tr"/>
    <property type="match status" value="1"/>
</dbReference>
<dbReference type="GO" id="GO:0051539">
    <property type="term" value="F:4 iron, 4 sulfur cluster binding"/>
    <property type="evidence" value="ECO:0007669"/>
    <property type="project" value="UniProtKB-KW"/>
</dbReference>
<dbReference type="RefSeq" id="WP_092675931.1">
    <property type="nucleotide sequence ID" value="NZ_FOGC01000006.1"/>
</dbReference>
<evidence type="ECO:0000256" key="4">
    <source>
        <dbReference type="ARBA" id="ARBA00022679"/>
    </source>
</evidence>
<feature type="binding site" evidence="11">
    <location>
        <position position="345"/>
    </location>
    <ligand>
        <name>S-adenosyl-L-methionine</name>
        <dbReference type="ChEBI" id="CHEBI:59789"/>
    </ligand>
</feature>
<evidence type="ECO:0000259" key="14">
    <source>
        <dbReference type="PROSITE" id="PS50926"/>
    </source>
</evidence>
<evidence type="ECO:0000256" key="6">
    <source>
        <dbReference type="ARBA" id="ARBA00022723"/>
    </source>
</evidence>
<feature type="binding site" evidence="11">
    <location>
        <position position="81"/>
    </location>
    <ligand>
        <name>[4Fe-4S] cluster</name>
        <dbReference type="ChEBI" id="CHEBI:49883"/>
    </ligand>
</feature>
<dbReference type="Proteomes" id="UP000242515">
    <property type="component" value="Unassembled WGS sequence"/>
</dbReference>
<dbReference type="PROSITE" id="PS50926">
    <property type="entry name" value="TRAM"/>
    <property type="match status" value="1"/>
</dbReference>
<feature type="active site" description="Nucleophile" evidence="11 12">
    <location>
        <position position="392"/>
    </location>
</feature>
<evidence type="ECO:0000256" key="9">
    <source>
        <dbReference type="ARBA" id="ARBA00052756"/>
    </source>
</evidence>
<dbReference type="PROSITE" id="PS01230">
    <property type="entry name" value="TRMA_1"/>
    <property type="match status" value="1"/>
</dbReference>
<dbReference type="AlphaFoldDB" id="A0A1H9IVN5"/>
<feature type="binding site" evidence="11">
    <location>
        <position position="87"/>
    </location>
    <ligand>
        <name>[4Fe-4S] cluster</name>
        <dbReference type="ChEBI" id="CHEBI:49883"/>
    </ligand>
</feature>
<evidence type="ECO:0000256" key="1">
    <source>
        <dbReference type="ARBA" id="ARBA00022485"/>
    </source>
</evidence>
<dbReference type="InterPro" id="IPR029063">
    <property type="entry name" value="SAM-dependent_MTases_sf"/>
</dbReference>
<dbReference type="InterPro" id="IPR012340">
    <property type="entry name" value="NA-bd_OB-fold"/>
</dbReference>
<feature type="binding site" evidence="11 12">
    <location>
        <position position="297"/>
    </location>
    <ligand>
        <name>S-adenosyl-L-methionine</name>
        <dbReference type="ChEBI" id="CHEBI:59789"/>
    </ligand>
</feature>
<dbReference type="SUPFAM" id="SSF50249">
    <property type="entry name" value="Nucleic acid-binding proteins"/>
    <property type="match status" value="1"/>
</dbReference>
<dbReference type="Gene3D" id="2.40.50.1070">
    <property type="match status" value="1"/>
</dbReference>
<dbReference type="Gene3D" id="2.40.50.140">
    <property type="entry name" value="Nucleic acid-binding proteins"/>
    <property type="match status" value="1"/>
</dbReference>
<keyword evidence="1 11" id="KW-0004">4Fe-4S</keyword>
<dbReference type="FunFam" id="3.40.50.150:FF:000009">
    <property type="entry name" value="23S rRNA (Uracil(1939)-C(5))-methyltransferase RlmD"/>
    <property type="match status" value="1"/>
</dbReference>
<feature type="binding site" evidence="11 12">
    <location>
        <position position="268"/>
    </location>
    <ligand>
        <name>S-adenosyl-L-methionine</name>
        <dbReference type="ChEBI" id="CHEBI:59789"/>
    </ligand>
</feature>
<protein>
    <recommendedName>
        <fullName evidence="11">23S rRNA (uracil(1939)-C(5))-methyltransferase RlmD</fullName>
        <ecNumber evidence="11">2.1.1.190</ecNumber>
    </recommendedName>
    <alternativeName>
        <fullName evidence="11">23S rRNA(m5U1939)-methyltransferase</fullName>
    </alternativeName>
</protein>
<evidence type="ECO:0000256" key="12">
    <source>
        <dbReference type="PROSITE-ProRule" id="PRU01024"/>
    </source>
</evidence>
<dbReference type="OrthoDB" id="9804590at2"/>
<evidence type="ECO:0000256" key="10">
    <source>
        <dbReference type="ARBA" id="ARBA00059995"/>
    </source>
</evidence>
<evidence type="ECO:0000256" key="7">
    <source>
        <dbReference type="ARBA" id="ARBA00023004"/>
    </source>
</evidence>
<dbReference type="NCBIfam" id="TIGR00479">
    <property type="entry name" value="rumA"/>
    <property type="match status" value="1"/>
</dbReference>
<dbReference type="InterPro" id="IPR030391">
    <property type="entry name" value="MeTrfase_TrmA_CS"/>
</dbReference>
<evidence type="ECO:0000256" key="5">
    <source>
        <dbReference type="ARBA" id="ARBA00022691"/>
    </source>
</evidence>
<name>A0A1H9IVN5_9GAMM</name>
<feature type="binding site" evidence="11">
    <location>
        <position position="302"/>
    </location>
    <ligand>
        <name>S-adenosyl-L-methionine</name>
        <dbReference type="ChEBI" id="CHEBI:59789"/>
    </ligand>
</feature>
<dbReference type="SUPFAM" id="SSF53335">
    <property type="entry name" value="S-adenosyl-L-methionine-dependent methyltransferases"/>
    <property type="match status" value="1"/>
</dbReference>
<dbReference type="NCBIfam" id="NF009639">
    <property type="entry name" value="PRK13168.1"/>
    <property type="match status" value="1"/>
</dbReference>
<dbReference type="PANTHER" id="PTHR11061:SF49">
    <property type="entry name" value="23S RRNA (URACIL(1939)-C(5))-METHYLTRANSFERASE RLMD"/>
    <property type="match status" value="1"/>
</dbReference>
<sequence>MVQFYKAKKTTPVRKTFQLSVDGLDQFGQGVGHHQGKACFVEGLLPGEIGKVEVIEDKRHYMRAKLVTLSHVSPERREPRCPIYSKCGGCQQQHISESLQQSSKAAALVRLLKPVGVEKIDDVISAESWHYRRRTRLSLRVDNTGQLIMGFRRKKSNEIVSVQDCPILVQRLNTLLLPLHRCLSQLETVSHLGHVELVAADNSTVTVVLRHLRPLSSKDIKNLEQFSHNHSVSLFLADGQQQTLLRGEMPWYGINQINLYFNPQGFIQVNAKINQQMIDNAIKWLDIKPTDRILDLFCGVGNFTLPLARFASSVTGVEGLAELVAKAEYNAQRNNITNAAFYQHNLEQDVLQQPWAKQGFTKVLLDPARAGAAEVMPYVCALQPECIVYTSCNPATLARDSQIAGQFGYRVVKVTMLDMFPHTEHLESMVLFERR</sequence>
<feature type="binding site" evidence="11">
    <location>
        <position position="90"/>
    </location>
    <ligand>
        <name>[4Fe-4S] cluster</name>
        <dbReference type="ChEBI" id="CHEBI:49883"/>
    </ligand>
</feature>
<evidence type="ECO:0000256" key="2">
    <source>
        <dbReference type="ARBA" id="ARBA00022552"/>
    </source>
</evidence>
<keyword evidence="16" id="KW-1185">Reference proteome</keyword>
<evidence type="ECO:0000313" key="15">
    <source>
        <dbReference type="EMBL" id="SEQ78475.1"/>
    </source>
</evidence>
<gene>
    <name evidence="11" type="primary">rlmD</name>
    <name evidence="15" type="ORF">SAMN05216522_106197</name>
</gene>
<dbReference type="FunFam" id="2.40.50.140:FF:000097">
    <property type="entry name" value="23S rRNA (uracil(1939)-C(5))-methyltransferase RlmD"/>
    <property type="match status" value="1"/>
</dbReference>
<evidence type="ECO:0000256" key="3">
    <source>
        <dbReference type="ARBA" id="ARBA00022603"/>
    </source>
</evidence>
<dbReference type="PROSITE" id="PS51687">
    <property type="entry name" value="SAM_MT_RNA_M5U"/>
    <property type="match status" value="1"/>
</dbReference>
<dbReference type="GO" id="GO:0003723">
    <property type="term" value="F:RNA binding"/>
    <property type="evidence" value="ECO:0007669"/>
    <property type="project" value="InterPro"/>
</dbReference>
<dbReference type="EMBL" id="FOGC01000006">
    <property type="protein sequence ID" value="SEQ78475.1"/>
    <property type="molecule type" value="Genomic_DNA"/>
</dbReference>
<dbReference type="GO" id="GO:0005506">
    <property type="term" value="F:iron ion binding"/>
    <property type="evidence" value="ECO:0007669"/>
    <property type="project" value="UniProtKB-UniRule"/>
</dbReference>
<feature type="binding site" evidence="11 12">
    <location>
        <position position="366"/>
    </location>
    <ligand>
        <name>S-adenosyl-L-methionine</name>
        <dbReference type="ChEBI" id="CHEBI:59789"/>
    </ligand>
</feature>
<keyword evidence="4 11" id="KW-0808">Transferase</keyword>
<feature type="domain" description="TRAM" evidence="14">
    <location>
        <begin position="10"/>
        <end position="68"/>
    </location>
</feature>
<keyword evidence="5 11" id="KW-0949">S-adenosyl-L-methionine</keyword>
<feature type="binding site" evidence="11">
    <location>
        <position position="165"/>
    </location>
    <ligand>
        <name>[4Fe-4S] cluster</name>
        <dbReference type="ChEBI" id="CHEBI:49883"/>
    </ligand>
</feature>
<keyword evidence="7 11" id="KW-0408">Iron</keyword>
<organism evidence="15 16">
    <name type="scientific">Rosenbergiella nectarea</name>
    <dbReference type="NCBI Taxonomy" id="988801"/>
    <lineage>
        <taxon>Bacteria</taxon>
        <taxon>Pseudomonadati</taxon>
        <taxon>Pseudomonadota</taxon>
        <taxon>Gammaproteobacteria</taxon>
        <taxon>Enterobacterales</taxon>
        <taxon>Erwiniaceae</taxon>
        <taxon>Rosenbergiella</taxon>
    </lineage>
</organism>
<dbReference type="HAMAP" id="MF_01010">
    <property type="entry name" value="23SrRNA_methyltr_RlmD"/>
    <property type="match status" value="1"/>
</dbReference>
<keyword evidence="6 11" id="KW-0479">Metal-binding</keyword>
<dbReference type="STRING" id="988801.SAMN05216522_106197"/>
<dbReference type="Gene3D" id="3.40.50.150">
    <property type="entry name" value="Vaccinia Virus protein VP39"/>
    <property type="match status" value="1"/>
</dbReference>
<dbReference type="GO" id="GO:0070475">
    <property type="term" value="P:rRNA base methylation"/>
    <property type="evidence" value="ECO:0007669"/>
    <property type="project" value="TreeGrafter"/>
</dbReference>
<dbReference type="InterPro" id="IPR001566">
    <property type="entry name" value="23S_rRNA_MeTrfase_RlmD"/>
</dbReference>
<keyword evidence="8 11" id="KW-0411">Iron-sulfur</keyword>
<dbReference type="Pfam" id="PF01938">
    <property type="entry name" value="TRAM"/>
    <property type="match status" value="1"/>
</dbReference>
<keyword evidence="2 11" id="KW-0698">rRNA processing</keyword>
<evidence type="ECO:0000256" key="8">
    <source>
        <dbReference type="ARBA" id="ARBA00023014"/>
    </source>
</evidence>
<proteinExistence type="inferred from homology"/>
<comment type="function">
    <text evidence="10 11">Catalyzes the formation of 5-methyl-uridine at position 1939 (m5U1939) in 23S rRNA.</text>
</comment>
<accession>A0A1H9IVN5</accession>
<comment type="similarity">
    <text evidence="11">Belongs to the class I-like SAM-binding methyltransferase superfamily. RNA M5U methyltransferase family. RlmD subfamily.</text>
</comment>
<dbReference type="PROSITE" id="PS01231">
    <property type="entry name" value="TRMA_2"/>
    <property type="match status" value="1"/>
</dbReference>
<dbReference type="EC" id="2.1.1.190" evidence="11"/>
<dbReference type="InterPro" id="IPR030390">
    <property type="entry name" value="MeTrfase_TrmA_AS"/>
</dbReference>
<dbReference type="GO" id="GO:0070041">
    <property type="term" value="F:rRNA (uridine-C5-)-methyltransferase activity"/>
    <property type="evidence" value="ECO:0007669"/>
    <property type="project" value="UniProtKB-UniRule"/>
</dbReference>
<comment type="catalytic activity">
    <reaction evidence="9 11">
        <text>uridine(1939) in 23S rRNA + S-adenosyl-L-methionine = 5-methyluridine(1939) in 23S rRNA + S-adenosyl-L-homocysteine + H(+)</text>
        <dbReference type="Rhea" id="RHEA:42908"/>
        <dbReference type="Rhea" id="RHEA-COMP:10278"/>
        <dbReference type="Rhea" id="RHEA-COMP:10279"/>
        <dbReference type="ChEBI" id="CHEBI:15378"/>
        <dbReference type="ChEBI" id="CHEBI:57856"/>
        <dbReference type="ChEBI" id="CHEBI:59789"/>
        <dbReference type="ChEBI" id="CHEBI:65315"/>
        <dbReference type="ChEBI" id="CHEBI:74447"/>
        <dbReference type="EC" id="2.1.1.190"/>
    </reaction>
</comment>
<feature type="active site" evidence="13">
    <location>
        <position position="392"/>
    </location>
</feature>
<evidence type="ECO:0000313" key="16">
    <source>
        <dbReference type="Proteomes" id="UP000242515"/>
    </source>
</evidence>
<reference evidence="16" key="1">
    <citation type="submission" date="2016-10" db="EMBL/GenBank/DDBJ databases">
        <authorList>
            <person name="Varghese N."/>
            <person name="Submissions S."/>
        </authorList>
    </citation>
    <scope>NUCLEOTIDE SEQUENCE [LARGE SCALE GENOMIC DNA]</scope>
    <source>
        <strain evidence="16">8N4</strain>
    </source>
</reference>
<evidence type="ECO:0000256" key="11">
    <source>
        <dbReference type="HAMAP-Rule" id="MF_01010"/>
    </source>
</evidence>
<dbReference type="PANTHER" id="PTHR11061">
    <property type="entry name" value="RNA M5U METHYLTRANSFERASE"/>
    <property type="match status" value="1"/>
</dbReference>
<dbReference type="InterPro" id="IPR002792">
    <property type="entry name" value="TRAM_dom"/>
</dbReference>
<feature type="binding site" evidence="11 12">
    <location>
        <position position="318"/>
    </location>
    <ligand>
        <name>S-adenosyl-L-methionine</name>
        <dbReference type="ChEBI" id="CHEBI:59789"/>
    </ligand>
</feature>
<keyword evidence="3 11" id="KW-0489">Methyltransferase</keyword>
<dbReference type="CDD" id="cd02440">
    <property type="entry name" value="AdoMet_MTases"/>
    <property type="match status" value="1"/>
</dbReference>